<evidence type="ECO:0000256" key="2">
    <source>
        <dbReference type="ARBA" id="ARBA00023315"/>
    </source>
</evidence>
<evidence type="ECO:0000259" key="3">
    <source>
        <dbReference type="PROSITE" id="PS51186"/>
    </source>
</evidence>
<dbReference type="PANTHER" id="PTHR43877">
    <property type="entry name" value="AMINOALKYLPHOSPHONATE N-ACETYLTRANSFERASE-RELATED-RELATED"/>
    <property type="match status" value="1"/>
</dbReference>
<dbReference type="GO" id="GO:0008080">
    <property type="term" value="F:N-acetyltransferase activity"/>
    <property type="evidence" value="ECO:0007669"/>
    <property type="project" value="InterPro"/>
</dbReference>
<dbReference type="EMBL" id="VFOP01000001">
    <property type="protein sequence ID" value="TQL50201.1"/>
    <property type="molecule type" value="Genomic_DNA"/>
</dbReference>
<dbReference type="RefSeq" id="WP_228393381.1">
    <property type="nucleotide sequence ID" value="NZ_BAAAIK010000004.1"/>
</dbReference>
<proteinExistence type="predicted"/>
<keyword evidence="1 4" id="KW-0808">Transferase</keyword>
<dbReference type="AlphaFoldDB" id="A0A542YQ76"/>
<gene>
    <name evidence="4" type="ORF">FB467_1305</name>
</gene>
<accession>A0A542YQ76</accession>
<keyword evidence="2" id="KW-0012">Acyltransferase</keyword>
<comment type="caution">
    <text evidence="4">The sequence shown here is derived from an EMBL/GenBank/DDBJ whole genome shotgun (WGS) entry which is preliminary data.</text>
</comment>
<evidence type="ECO:0000313" key="4">
    <source>
        <dbReference type="EMBL" id="TQL50201.1"/>
    </source>
</evidence>
<keyword evidence="5" id="KW-1185">Reference proteome</keyword>
<organism evidence="4 5">
    <name type="scientific">Ornithinicoccus hortensis</name>
    <dbReference type="NCBI Taxonomy" id="82346"/>
    <lineage>
        <taxon>Bacteria</taxon>
        <taxon>Bacillati</taxon>
        <taxon>Actinomycetota</taxon>
        <taxon>Actinomycetes</taxon>
        <taxon>Micrococcales</taxon>
        <taxon>Intrasporangiaceae</taxon>
        <taxon>Ornithinicoccus</taxon>
    </lineage>
</organism>
<evidence type="ECO:0000313" key="5">
    <source>
        <dbReference type="Proteomes" id="UP000319516"/>
    </source>
</evidence>
<evidence type="ECO:0000256" key="1">
    <source>
        <dbReference type="ARBA" id="ARBA00022679"/>
    </source>
</evidence>
<dbReference type="PROSITE" id="PS51186">
    <property type="entry name" value="GNAT"/>
    <property type="match status" value="1"/>
</dbReference>
<sequence>MSAPTSAVVRPMRWTDLPAVSALEARLFPEDAWSTGSWWAELAGRPRRDYVVLGDSAGTVLGYAGLDLAPDVADVMTVAVDPDRQGAGLGRLLLGALVDRATAQGVRSLMLEVRADNAPAIRLYERHGFVPVHTRRGYYPGGVDALVMRRDVTRQGTGVLPGEVSVDG</sequence>
<dbReference type="InterPro" id="IPR000182">
    <property type="entry name" value="GNAT_dom"/>
</dbReference>
<protein>
    <submittedName>
        <fullName evidence="4">Ribosomal-protein-alanine N-acetyltransferase</fullName>
    </submittedName>
</protein>
<dbReference type="InterPro" id="IPR006464">
    <property type="entry name" value="AcTrfase_RimI/Ard1"/>
</dbReference>
<name>A0A542YQ76_9MICO</name>
<feature type="domain" description="N-acetyltransferase" evidence="3">
    <location>
        <begin position="7"/>
        <end position="153"/>
    </location>
</feature>
<dbReference type="InterPro" id="IPR016181">
    <property type="entry name" value="Acyl_CoA_acyltransferase"/>
</dbReference>
<dbReference type="NCBIfam" id="TIGR01575">
    <property type="entry name" value="rimI"/>
    <property type="match status" value="1"/>
</dbReference>
<reference evidence="4 5" key="1">
    <citation type="submission" date="2019-06" db="EMBL/GenBank/DDBJ databases">
        <title>Sequencing the genomes of 1000 actinobacteria strains.</title>
        <authorList>
            <person name="Klenk H.-P."/>
        </authorList>
    </citation>
    <scope>NUCLEOTIDE SEQUENCE [LARGE SCALE GENOMIC DNA]</scope>
    <source>
        <strain evidence="4 5">DSM 12335</strain>
    </source>
</reference>
<dbReference type="Gene3D" id="3.40.630.30">
    <property type="match status" value="1"/>
</dbReference>
<dbReference type="Proteomes" id="UP000319516">
    <property type="component" value="Unassembled WGS sequence"/>
</dbReference>
<dbReference type="Pfam" id="PF00583">
    <property type="entry name" value="Acetyltransf_1"/>
    <property type="match status" value="1"/>
</dbReference>
<dbReference type="InterPro" id="IPR050832">
    <property type="entry name" value="Bact_Acetyltransf"/>
</dbReference>
<dbReference type="SUPFAM" id="SSF55729">
    <property type="entry name" value="Acyl-CoA N-acyltransferases (Nat)"/>
    <property type="match status" value="1"/>
</dbReference>